<evidence type="ECO:0000256" key="1">
    <source>
        <dbReference type="ARBA" id="ARBA00010928"/>
    </source>
</evidence>
<dbReference type="InterPro" id="IPR055170">
    <property type="entry name" value="GFO_IDH_MocA-like_dom"/>
</dbReference>
<accession>A0ABP4DDZ3</accession>
<gene>
    <name evidence="6" type="ORF">GCM10009564_17510</name>
</gene>
<dbReference type="SUPFAM" id="SSF51735">
    <property type="entry name" value="NAD(P)-binding Rossmann-fold domains"/>
    <property type="match status" value="1"/>
</dbReference>
<proteinExistence type="inferred from homology"/>
<dbReference type="Gene3D" id="3.30.360.10">
    <property type="entry name" value="Dihydrodipicolinate Reductase, domain 2"/>
    <property type="match status" value="1"/>
</dbReference>
<dbReference type="PANTHER" id="PTHR22604">
    <property type="entry name" value="OXIDOREDUCTASES"/>
    <property type="match status" value="1"/>
</dbReference>
<dbReference type="InterPro" id="IPR036291">
    <property type="entry name" value="NAD(P)-bd_dom_sf"/>
</dbReference>
<feature type="compositionally biased region" description="Pro residues" evidence="3">
    <location>
        <begin position="325"/>
        <end position="341"/>
    </location>
</feature>
<feature type="region of interest" description="Disordered" evidence="3">
    <location>
        <begin position="322"/>
        <end position="347"/>
    </location>
</feature>
<feature type="domain" description="Gfo/Idh/MocA-like oxidoreductase N-terminal" evidence="4">
    <location>
        <begin position="11"/>
        <end position="127"/>
    </location>
</feature>
<dbReference type="InterPro" id="IPR050984">
    <property type="entry name" value="Gfo/Idh/MocA_domain"/>
</dbReference>
<dbReference type="InterPro" id="IPR000683">
    <property type="entry name" value="Gfo/Idh/MocA-like_OxRdtase_N"/>
</dbReference>
<name>A0ABP4DDZ3_9ACTN</name>
<organism evidence="6 7">
    <name type="scientific">Streptomyces thermogriseus</name>
    <dbReference type="NCBI Taxonomy" id="75292"/>
    <lineage>
        <taxon>Bacteria</taxon>
        <taxon>Bacillati</taxon>
        <taxon>Actinomycetota</taxon>
        <taxon>Actinomycetes</taxon>
        <taxon>Kitasatosporales</taxon>
        <taxon>Streptomycetaceae</taxon>
        <taxon>Streptomyces</taxon>
    </lineage>
</organism>
<dbReference type="Pfam" id="PF22725">
    <property type="entry name" value="GFO_IDH_MocA_C3"/>
    <property type="match status" value="1"/>
</dbReference>
<evidence type="ECO:0000259" key="4">
    <source>
        <dbReference type="Pfam" id="PF01408"/>
    </source>
</evidence>
<comment type="similarity">
    <text evidence="1">Belongs to the Gfo/Idh/MocA family.</text>
</comment>
<reference evidence="7" key="1">
    <citation type="journal article" date="2019" name="Int. J. Syst. Evol. Microbiol.">
        <title>The Global Catalogue of Microorganisms (GCM) 10K type strain sequencing project: providing services to taxonomists for standard genome sequencing and annotation.</title>
        <authorList>
            <consortium name="The Broad Institute Genomics Platform"/>
            <consortium name="The Broad Institute Genome Sequencing Center for Infectious Disease"/>
            <person name="Wu L."/>
            <person name="Ma J."/>
        </authorList>
    </citation>
    <scope>NUCLEOTIDE SEQUENCE [LARGE SCALE GENOMIC DNA]</scope>
    <source>
        <strain evidence="7">JCM 11269</strain>
    </source>
</reference>
<dbReference type="Pfam" id="PF01408">
    <property type="entry name" value="GFO_IDH_MocA"/>
    <property type="match status" value="1"/>
</dbReference>
<dbReference type="PANTHER" id="PTHR22604:SF105">
    <property type="entry name" value="TRANS-1,2-DIHYDROBENZENE-1,2-DIOL DEHYDROGENASE"/>
    <property type="match status" value="1"/>
</dbReference>
<dbReference type="Proteomes" id="UP001501072">
    <property type="component" value="Unassembled WGS sequence"/>
</dbReference>
<keyword evidence="7" id="KW-1185">Reference proteome</keyword>
<evidence type="ECO:0000256" key="3">
    <source>
        <dbReference type="SAM" id="MobiDB-lite"/>
    </source>
</evidence>
<dbReference type="Gene3D" id="3.40.50.720">
    <property type="entry name" value="NAD(P)-binding Rossmann-like Domain"/>
    <property type="match status" value="1"/>
</dbReference>
<comment type="caution">
    <text evidence="6">The sequence shown here is derived from an EMBL/GenBank/DDBJ whole genome shotgun (WGS) entry which is preliminary data.</text>
</comment>
<dbReference type="EMBL" id="BAAAHU010000013">
    <property type="protein sequence ID" value="GAA1007480.1"/>
    <property type="molecule type" value="Genomic_DNA"/>
</dbReference>
<evidence type="ECO:0000313" key="6">
    <source>
        <dbReference type="EMBL" id="GAA1007480.1"/>
    </source>
</evidence>
<keyword evidence="2" id="KW-0560">Oxidoreductase</keyword>
<evidence type="ECO:0000313" key="7">
    <source>
        <dbReference type="Proteomes" id="UP001501072"/>
    </source>
</evidence>
<feature type="domain" description="GFO/IDH/MocA-like oxidoreductase" evidence="5">
    <location>
        <begin position="140"/>
        <end position="254"/>
    </location>
</feature>
<protein>
    <submittedName>
        <fullName evidence="6">Gfo/Idh/MocA family oxidoreductase</fullName>
    </submittedName>
</protein>
<dbReference type="SUPFAM" id="SSF55347">
    <property type="entry name" value="Glyceraldehyde-3-phosphate dehydrogenase-like, C-terminal domain"/>
    <property type="match status" value="1"/>
</dbReference>
<evidence type="ECO:0000259" key="5">
    <source>
        <dbReference type="Pfam" id="PF22725"/>
    </source>
</evidence>
<evidence type="ECO:0000256" key="2">
    <source>
        <dbReference type="ARBA" id="ARBA00023002"/>
    </source>
</evidence>
<sequence length="347" mass="36881">MTAGSSGRAPVRMGVLGCADIARRRMLPAFAASPHTELRALASRDAARARGTARLFGCRPVHGYRALLERADVDAVYVPLPAALHATWVEAALRAGKHVLAEKPLTTSTRHTARLFRLARQRGLALVENVMFVHHPQHAVVQKLVAEGRIGELRSLRAEFTIPRRPDHDIRHQAGLDGGALWDTGVYPVRAALHLLGPQLEAVGTVLTHDPALGVDTHGAALLRTPFGVTAHLSFGLDHGYRSVYELCGSAGRITVDRAFTPAADHPPLVRIETGTERTDLRLDPYDQVAGSVSAFAAAVAAGGAPSRPSLLQAGLLAALRAAAAPPPPRAPRTPAHPPSPLGRSRP</sequence>